<keyword evidence="3" id="KW-1185">Reference proteome</keyword>
<sequence>MLYPIEPQALTGDDPTRPDVAVTFGVEVGVRRLPSRACPISPLSQPTNDGYTTRSTWPRPTAHG</sequence>
<evidence type="ECO:0000256" key="1">
    <source>
        <dbReference type="SAM" id="MobiDB-lite"/>
    </source>
</evidence>
<feature type="compositionally biased region" description="Polar residues" evidence="1">
    <location>
        <begin position="42"/>
        <end position="58"/>
    </location>
</feature>
<comment type="caution">
    <text evidence="2">The sequence shown here is derived from an EMBL/GenBank/DDBJ whole genome shotgun (WGS) entry which is preliminary data.</text>
</comment>
<name>R4YVT6_9ACTN</name>
<proteinExistence type="predicted"/>
<dbReference type="Proteomes" id="UP000018291">
    <property type="component" value="Unassembled WGS sequence"/>
</dbReference>
<organism evidence="2 3">
    <name type="scientific">Candidatus Neomicrothrix parvicella RN1</name>
    <dbReference type="NCBI Taxonomy" id="1229780"/>
    <lineage>
        <taxon>Bacteria</taxon>
        <taxon>Bacillati</taxon>
        <taxon>Actinomycetota</taxon>
        <taxon>Acidimicrobiia</taxon>
        <taxon>Acidimicrobiales</taxon>
        <taxon>Microthrixaceae</taxon>
        <taxon>Candidatus Neomicrothrix</taxon>
    </lineage>
</organism>
<dbReference type="EMBL" id="CANL01000001">
    <property type="protein sequence ID" value="CCM61900.1"/>
    <property type="molecule type" value="Genomic_DNA"/>
</dbReference>
<evidence type="ECO:0000313" key="3">
    <source>
        <dbReference type="Proteomes" id="UP000018291"/>
    </source>
</evidence>
<dbReference type="AlphaFoldDB" id="R4YVT6"/>
<protein>
    <submittedName>
        <fullName evidence="2">Uncharacterized protein</fullName>
    </submittedName>
</protein>
<evidence type="ECO:0000313" key="2">
    <source>
        <dbReference type="EMBL" id="CCM61900.1"/>
    </source>
</evidence>
<feature type="region of interest" description="Disordered" evidence="1">
    <location>
        <begin position="39"/>
        <end position="64"/>
    </location>
</feature>
<dbReference type="STRING" id="1229780.BN381_10131"/>
<reference evidence="2 3" key="1">
    <citation type="journal article" date="2013" name="ISME J.">
        <title>Metabolic model for the filamentous 'Candidatus Microthrix parvicella' based on genomic and metagenomic analyses.</title>
        <authorList>
            <person name="Jon McIlroy S."/>
            <person name="Kristiansen R."/>
            <person name="Albertsen M."/>
            <person name="Michael Karst S."/>
            <person name="Rossetti S."/>
            <person name="Lund Nielsen J."/>
            <person name="Tandoi V."/>
            <person name="James Seviour R."/>
            <person name="Nielsen P.H."/>
        </authorList>
    </citation>
    <scope>NUCLEOTIDE SEQUENCE [LARGE SCALE GENOMIC DNA]</scope>
    <source>
        <strain evidence="2 3">RN1</strain>
    </source>
</reference>
<gene>
    <name evidence="2" type="ORF">BN381_10131</name>
</gene>
<dbReference type="HOGENOM" id="CLU_2859364_0_0_11"/>
<accession>R4YVT6</accession>